<feature type="compositionally biased region" description="Pro residues" evidence="1">
    <location>
        <begin position="175"/>
        <end position="184"/>
    </location>
</feature>
<evidence type="ECO:0000256" key="1">
    <source>
        <dbReference type="SAM" id="MobiDB-lite"/>
    </source>
</evidence>
<dbReference type="RefSeq" id="WP_066345125.1">
    <property type="nucleotide sequence ID" value="NZ_CBCSFJ010000008.1"/>
</dbReference>
<name>A0A193FUC5_9BORD</name>
<evidence type="ECO:0000313" key="5">
    <source>
        <dbReference type="Proteomes" id="UP000092213"/>
    </source>
</evidence>
<protein>
    <submittedName>
        <fullName evidence="3">Uncharacterized protein</fullName>
    </submittedName>
</protein>
<dbReference type="EMBL" id="CP016171">
    <property type="protein sequence ID" value="ANN70781.1"/>
    <property type="molecule type" value="Genomic_DNA"/>
</dbReference>
<feature type="region of interest" description="Disordered" evidence="1">
    <location>
        <begin position="151"/>
        <end position="184"/>
    </location>
</feature>
<sequence>MTQNLTSAPPTIFLYTEEKRGNQWVESIVVGQLGDFSGSEKFIVVQDPHTRINFVYRIDSMSNNLDAVSMTTLTEADFAARKSTTINGATFKLGPAEDAIRLLRGKTQWIQDKGSILSVLLQGAATKKVGFVRSHIQRDRVTQVNPGVPVEYLRDRGTPQADDTQSAETSDKPSDNPPDTPAAA</sequence>
<keyword evidence="4" id="KW-1185">Reference proteome</keyword>
<dbReference type="Proteomes" id="UP000092213">
    <property type="component" value="Chromosome"/>
</dbReference>
<dbReference type="KEGG" id="bbro:BAU06_05090"/>
<dbReference type="Proteomes" id="UP000091897">
    <property type="component" value="Chromosome"/>
</dbReference>
<dbReference type="EMBL" id="CP016170">
    <property type="protein sequence ID" value="ANN65751.1"/>
    <property type="molecule type" value="Genomic_DNA"/>
</dbReference>
<accession>A0A193FUC5</accession>
<evidence type="ECO:0000313" key="2">
    <source>
        <dbReference type="EMBL" id="ANN65751.1"/>
    </source>
</evidence>
<evidence type="ECO:0000313" key="3">
    <source>
        <dbReference type="EMBL" id="ANN70781.1"/>
    </source>
</evidence>
<organism evidence="3 5">
    <name type="scientific">Bordetella bronchialis</name>
    <dbReference type="NCBI Taxonomy" id="463025"/>
    <lineage>
        <taxon>Bacteria</taxon>
        <taxon>Pseudomonadati</taxon>
        <taxon>Pseudomonadota</taxon>
        <taxon>Betaproteobacteria</taxon>
        <taxon>Burkholderiales</taxon>
        <taxon>Alcaligenaceae</taxon>
        <taxon>Bordetella</taxon>
    </lineage>
</organism>
<proteinExistence type="predicted"/>
<gene>
    <name evidence="2" type="ORF">BAU06_05090</name>
    <name evidence="3" type="ORF">BAU08_05060</name>
</gene>
<dbReference type="AlphaFoldDB" id="A0A193FUC5"/>
<evidence type="ECO:0000313" key="4">
    <source>
        <dbReference type="Proteomes" id="UP000091897"/>
    </source>
</evidence>
<reference evidence="4 5" key="1">
    <citation type="submission" date="2016-06" db="EMBL/GenBank/DDBJ databases">
        <title>Complete genome sequences of Bordetella bronchialis and Bordetella flabilis.</title>
        <authorList>
            <person name="LiPuma J.J."/>
            <person name="Spilker T."/>
        </authorList>
    </citation>
    <scope>NUCLEOTIDE SEQUENCE [LARGE SCALE GENOMIC DNA]</scope>
    <source>
        <strain evidence="3 5">AU17976</strain>
        <strain evidence="2 4">AU3182</strain>
    </source>
</reference>